<dbReference type="PANTHER" id="PTHR42924:SF3">
    <property type="entry name" value="POLYMERASE_HISTIDINOL PHOSPHATASE N-TERMINAL DOMAIN-CONTAINING PROTEIN"/>
    <property type="match status" value="1"/>
</dbReference>
<evidence type="ECO:0000313" key="3">
    <source>
        <dbReference type="Proteomes" id="UP000830167"/>
    </source>
</evidence>
<sequence>MSTNESDLFDLHAHTTKSDGTYTPAELVRLAVEKGLAGIAVTDHDTLNGIEEARIAAVSAGIEIVPGVELNTVYNGREIHVLGYFIDETNESFLQLCKQLREGRVNRAEMIIERLQEAGCSITMEDVLAYAQGDAIGRPHIARVLVQKGYCSTLQEAFDRYLVPGKPGFVERMKLHPQKAVQAIREARGCPVLAHPGLIGDDALIYDLHRHGLGGIETEHPDHSPLQRQHYQTIAVQLQLIATGGSDFHGAGAEHRGDLGSVKVGRDVVARLFADAHKEWKPAND</sequence>
<dbReference type="EMBL" id="CP089291">
    <property type="protein sequence ID" value="UOF89426.1"/>
    <property type="molecule type" value="Genomic_DNA"/>
</dbReference>
<gene>
    <name evidence="2" type="ORF">LSG31_16190</name>
</gene>
<dbReference type="InterPro" id="IPR016195">
    <property type="entry name" value="Pol/histidinol_Pase-like"/>
</dbReference>
<keyword evidence="3" id="KW-1185">Reference proteome</keyword>
<name>A0ABY4CFX4_9BACL</name>
<dbReference type="RefSeq" id="WP_347436114.1">
    <property type="nucleotide sequence ID" value="NZ_CP089291.1"/>
</dbReference>
<dbReference type="SMART" id="SM00481">
    <property type="entry name" value="POLIIIAc"/>
    <property type="match status" value="1"/>
</dbReference>
<accession>A0ABY4CFX4</accession>
<dbReference type="Gene3D" id="1.10.150.650">
    <property type="match status" value="1"/>
</dbReference>
<dbReference type="PANTHER" id="PTHR42924">
    <property type="entry name" value="EXONUCLEASE"/>
    <property type="match status" value="1"/>
</dbReference>
<feature type="domain" description="Polymerase/histidinol phosphatase N-terminal" evidence="1">
    <location>
        <begin position="9"/>
        <end position="74"/>
    </location>
</feature>
<proteinExistence type="predicted"/>
<dbReference type="InterPro" id="IPR003141">
    <property type="entry name" value="Pol/His_phosphatase_N"/>
</dbReference>
<dbReference type="InterPro" id="IPR052018">
    <property type="entry name" value="PHP_domain"/>
</dbReference>
<evidence type="ECO:0000313" key="2">
    <source>
        <dbReference type="EMBL" id="UOF89426.1"/>
    </source>
</evidence>
<dbReference type="Gene3D" id="3.20.20.140">
    <property type="entry name" value="Metal-dependent hydrolases"/>
    <property type="match status" value="1"/>
</dbReference>
<reference evidence="2" key="1">
    <citation type="submission" date="2021-12" db="EMBL/GenBank/DDBJ databases">
        <title>Alicyclobacillaceae gen. nov., sp. nov., isolated from chalcocite enrichment system.</title>
        <authorList>
            <person name="Jiang Z."/>
        </authorList>
    </citation>
    <scope>NUCLEOTIDE SEQUENCE</scope>
    <source>
        <strain evidence="2">MYW30-H2</strain>
    </source>
</reference>
<dbReference type="SUPFAM" id="SSF89550">
    <property type="entry name" value="PHP domain-like"/>
    <property type="match status" value="1"/>
</dbReference>
<dbReference type="InterPro" id="IPR004013">
    <property type="entry name" value="PHP_dom"/>
</dbReference>
<protein>
    <submittedName>
        <fullName evidence="2">PHP domain-containing protein</fullName>
    </submittedName>
</protein>
<evidence type="ECO:0000259" key="1">
    <source>
        <dbReference type="SMART" id="SM00481"/>
    </source>
</evidence>
<dbReference type="Pfam" id="PF02811">
    <property type="entry name" value="PHP"/>
    <property type="match status" value="1"/>
</dbReference>
<dbReference type="Proteomes" id="UP000830167">
    <property type="component" value="Chromosome"/>
</dbReference>
<organism evidence="2 3">
    <name type="scientific">Fodinisporobacter ferrooxydans</name>
    <dbReference type="NCBI Taxonomy" id="2901836"/>
    <lineage>
        <taxon>Bacteria</taxon>
        <taxon>Bacillati</taxon>
        <taxon>Bacillota</taxon>
        <taxon>Bacilli</taxon>
        <taxon>Bacillales</taxon>
        <taxon>Alicyclobacillaceae</taxon>
        <taxon>Fodinisporobacter</taxon>
    </lineage>
</organism>
<dbReference type="CDD" id="cd07438">
    <property type="entry name" value="PHP_HisPPase_AMP"/>
    <property type="match status" value="1"/>
</dbReference>